<evidence type="ECO:0000313" key="2">
    <source>
        <dbReference type="EMBL" id="MEQ7154223.1"/>
    </source>
</evidence>
<feature type="transmembrane region" description="Helical" evidence="1">
    <location>
        <begin position="138"/>
        <end position="156"/>
    </location>
</feature>
<keyword evidence="1" id="KW-0472">Membrane</keyword>
<proteinExistence type="predicted"/>
<feature type="transmembrane region" description="Helical" evidence="1">
    <location>
        <begin position="68"/>
        <end position="89"/>
    </location>
</feature>
<reference evidence="2 3" key="1">
    <citation type="submission" date="2024-06" db="EMBL/GenBank/DDBJ databases">
        <title>Brevundimonas sp. C11.</title>
        <authorList>
            <person name="Maltman C."/>
        </authorList>
    </citation>
    <scope>NUCLEOTIDE SEQUENCE [LARGE SCALE GENOMIC DNA]</scope>
    <source>
        <strain evidence="2 3">C11</strain>
    </source>
</reference>
<keyword evidence="3" id="KW-1185">Reference proteome</keyword>
<dbReference type="InterPro" id="IPR046737">
    <property type="entry name" value="DUF6629"/>
</dbReference>
<feature type="transmembrane region" description="Helical" evidence="1">
    <location>
        <begin position="35"/>
        <end position="56"/>
    </location>
</feature>
<sequence>MCFSATASFTAGAGLLIIGAVTARRARRRAELPFALIPALFGLQQLIEGVIWLTLLDKAPLINAGLTFAYSLFSHVLWPVYVPLAILLLEPTGWRRRVLIAIALAGAAVGLYLLYFLVRLPIVSEIQGRHLAYLSPHFYQVVVMLLYVMSTCVSMLFSSHITVRQFGAAAFLAFIVTYSLYTSWLISVWCFFAAALSVVVLLHFRSTGRSSSDLSRIPPSG</sequence>
<name>A0ABV1NK65_9CAUL</name>
<dbReference type="Pfam" id="PF20334">
    <property type="entry name" value="DUF6629"/>
    <property type="match status" value="1"/>
</dbReference>
<keyword evidence="1" id="KW-1133">Transmembrane helix</keyword>
<dbReference type="EMBL" id="JBEGDD010000002">
    <property type="protein sequence ID" value="MEQ7154223.1"/>
    <property type="molecule type" value="Genomic_DNA"/>
</dbReference>
<feature type="transmembrane region" description="Helical" evidence="1">
    <location>
        <begin position="98"/>
        <end position="118"/>
    </location>
</feature>
<organism evidence="2 3">
    <name type="scientific">Brevundimonas aurifodinae</name>
    <dbReference type="NCBI Taxonomy" id="1508312"/>
    <lineage>
        <taxon>Bacteria</taxon>
        <taxon>Pseudomonadati</taxon>
        <taxon>Pseudomonadota</taxon>
        <taxon>Alphaproteobacteria</taxon>
        <taxon>Caulobacterales</taxon>
        <taxon>Caulobacteraceae</taxon>
        <taxon>Brevundimonas</taxon>
    </lineage>
</organism>
<dbReference type="RefSeq" id="WP_349683398.1">
    <property type="nucleotide sequence ID" value="NZ_JBEGDD010000002.1"/>
</dbReference>
<feature type="transmembrane region" description="Helical" evidence="1">
    <location>
        <begin position="6"/>
        <end position="23"/>
    </location>
</feature>
<comment type="caution">
    <text evidence="2">The sequence shown here is derived from an EMBL/GenBank/DDBJ whole genome shotgun (WGS) entry which is preliminary data.</text>
</comment>
<accession>A0ABV1NK65</accession>
<evidence type="ECO:0000313" key="3">
    <source>
        <dbReference type="Proteomes" id="UP001445732"/>
    </source>
</evidence>
<gene>
    <name evidence="2" type="ORF">ABN401_03235</name>
</gene>
<feature type="transmembrane region" description="Helical" evidence="1">
    <location>
        <begin position="186"/>
        <end position="204"/>
    </location>
</feature>
<keyword evidence="1" id="KW-0812">Transmembrane</keyword>
<evidence type="ECO:0000256" key="1">
    <source>
        <dbReference type="SAM" id="Phobius"/>
    </source>
</evidence>
<dbReference type="Proteomes" id="UP001445732">
    <property type="component" value="Unassembled WGS sequence"/>
</dbReference>
<protein>
    <submittedName>
        <fullName evidence="2">DUF6629 family protein</fullName>
    </submittedName>
</protein>